<proteinExistence type="predicted"/>
<name>A0A5S9M5W2_BACIA</name>
<evidence type="ECO:0000313" key="1">
    <source>
        <dbReference type="EMBL" id="BBP88208.1"/>
    </source>
</evidence>
<organism evidence="1 2">
    <name type="scientific">Bacillus safensis</name>
    <dbReference type="NCBI Taxonomy" id="561879"/>
    <lineage>
        <taxon>Bacteria</taxon>
        <taxon>Bacillati</taxon>
        <taxon>Bacillota</taxon>
        <taxon>Bacilli</taxon>
        <taxon>Bacillales</taxon>
        <taxon>Bacillaceae</taxon>
        <taxon>Bacillus</taxon>
    </lineage>
</organism>
<dbReference type="Gene3D" id="3.50.50.60">
    <property type="entry name" value="FAD/NAD(P)-binding domain"/>
    <property type="match status" value="1"/>
</dbReference>
<reference evidence="1 2" key="1">
    <citation type="submission" date="2019-12" db="EMBL/GenBank/DDBJ databases">
        <title>Full genome sequence of a Bacillus safensis strain isolated from commercially available natto in Indonesia.</title>
        <authorList>
            <person name="Yoshida M."/>
            <person name="Uomi M."/>
            <person name="Waturangi D."/>
            <person name="Ekaputri J.J."/>
            <person name="Setiamarga D.H.E."/>
        </authorList>
    </citation>
    <scope>NUCLEOTIDE SEQUENCE [LARGE SCALE GENOMIC DNA]</scope>
    <source>
        <strain evidence="1 2">IDN1</strain>
    </source>
</reference>
<dbReference type="Proteomes" id="UP000464658">
    <property type="component" value="Chromosome"/>
</dbReference>
<evidence type="ECO:0000313" key="2">
    <source>
        <dbReference type="Proteomes" id="UP000464658"/>
    </source>
</evidence>
<dbReference type="InterPro" id="IPR036188">
    <property type="entry name" value="FAD/NAD-bd_sf"/>
</dbReference>
<accession>A0A5S9M5W2</accession>
<protein>
    <submittedName>
        <fullName evidence="1">Uncharacterized protein</fullName>
    </submittedName>
</protein>
<gene>
    <name evidence="1" type="ORF">BsIDN1_18260</name>
</gene>
<dbReference type="AlphaFoldDB" id="A0A5S9M5W2"/>
<dbReference type="EMBL" id="AP021906">
    <property type="protein sequence ID" value="BBP88208.1"/>
    <property type="molecule type" value="Genomic_DNA"/>
</dbReference>
<sequence>MATGYTPNIPEWFSAYEPLIEWESDEHFKVTDDFRLVFKDKRSNHLFTFTNLDHSHGTAATNLKLSIYRNQKVIRTIRGAEEAPVKQETAFQQFE</sequence>